<dbReference type="InterPro" id="IPR057739">
    <property type="entry name" value="Glyco_hydro_29_N"/>
</dbReference>
<feature type="chain" id="PRO_5041349723" description="alpha-L-fucosidase" evidence="8">
    <location>
        <begin position="24"/>
        <end position="458"/>
    </location>
</feature>
<evidence type="ECO:0000256" key="3">
    <source>
        <dbReference type="ARBA" id="ARBA00012662"/>
    </source>
</evidence>
<evidence type="ECO:0000256" key="5">
    <source>
        <dbReference type="ARBA" id="ARBA00022801"/>
    </source>
</evidence>
<dbReference type="InterPro" id="IPR017853">
    <property type="entry name" value="GH"/>
</dbReference>
<reference evidence="10" key="1">
    <citation type="journal article" date="2023" name="Comput. Struct. Biotechnol. J.">
        <title>Discovery of a novel marine Bacteroidetes with a rich repertoire of carbohydrate-active enzymes.</title>
        <authorList>
            <person name="Chen B."/>
            <person name="Liu G."/>
            <person name="Chen Q."/>
            <person name="Wang H."/>
            <person name="Liu L."/>
            <person name="Tang K."/>
        </authorList>
    </citation>
    <scope>NUCLEOTIDE SEQUENCE</scope>
    <source>
        <strain evidence="10">TK19036</strain>
    </source>
</reference>
<evidence type="ECO:0000256" key="2">
    <source>
        <dbReference type="ARBA" id="ARBA00007951"/>
    </source>
</evidence>
<dbReference type="GO" id="GO:0004560">
    <property type="term" value="F:alpha-L-fucosidase activity"/>
    <property type="evidence" value="ECO:0007669"/>
    <property type="project" value="InterPro"/>
</dbReference>
<dbReference type="GO" id="GO:0005764">
    <property type="term" value="C:lysosome"/>
    <property type="evidence" value="ECO:0007669"/>
    <property type="project" value="TreeGrafter"/>
</dbReference>
<dbReference type="PANTHER" id="PTHR10030:SF37">
    <property type="entry name" value="ALPHA-L-FUCOSIDASE-RELATED"/>
    <property type="match status" value="1"/>
</dbReference>
<proteinExistence type="inferred from homology"/>
<dbReference type="GO" id="GO:0006004">
    <property type="term" value="P:fucose metabolic process"/>
    <property type="evidence" value="ECO:0007669"/>
    <property type="project" value="InterPro"/>
</dbReference>
<dbReference type="AlphaFoldDB" id="A0AA49GJQ6"/>
<evidence type="ECO:0000256" key="1">
    <source>
        <dbReference type="ARBA" id="ARBA00004071"/>
    </source>
</evidence>
<evidence type="ECO:0000259" key="9">
    <source>
        <dbReference type="Pfam" id="PF01120"/>
    </source>
</evidence>
<dbReference type="SUPFAM" id="SSF51445">
    <property type="entry name" value="(Trans)glycosidases"/>
    <property type="match status" value="1"/>
</dbReference>
<evidence type="ECO:0000256" key="4">
    <source>
        <dbReference type="ARBA" id="ARBA00022729"/>
    </source>
</evidence>
<evidence type="ECO:0000313" key="10">
    <source>
        <dbReference type="EMBL" id="WKN34563.1"/>
    </source>
</evidence>
<dbReference type="InterPro" id="IPR013780">
    <property type="entry name" value="Glyco_hydro_b"/>
</dbReference>
<feature type="signal peptide" evidence="8">
    <location>
        <begin position="1"/>
        <end position="23"/>
    </location>
</feature>
<keyword evidence="6" id="KW-0326">Glycosidase</keyword>
<dbReference type="Gene3D" id="3.20.20.80">
    <property type="entry name" value="Glycosidases"/>
    <property type="match status" value="1"/>
</dbReference>
<feature type="site" description="May be important for catalysis" evidence="7">
    <location>
        <position position="304"/>
    </location>
</feature>
<dbReference type="Gene3D" id="2.60.40.1180">
    <property type="entry name" value="Golgi alpha-mannosidase II"/>
    <property type="match status" value="1"/>
</dbReference>
<organism evidence="10">
    <name type="scientific">Roseihalotalea indica</name>
    <dbReference type="NCBI Taxonomy" id="2867963"/>
    <lineage>
        <taxon>Bacteria</taxon>
        <taxon>Pseudomonadati</taxon>
        <taxon>Bacteroidota</taxon>
        <taxon>Cytophagia</taxon>
        <taxon>Cytophagales</taxon>
        <taxon>Catalimonadaceae</taxon>
        <taxon>Roseihalotalea</taxon>
    </lineage>
</organism>
<reference evidence="10" key="2">
    <citation type="journal article" date="2024" name="Antonie Van Leeuwenhoek">
        <title>Roseihalotalea indica gen. nov., sp. nov., a halophilic Bacteroidetes from mesopelagic Southwest Indian Ocean with higher carbohydrate metabolic potential.</title>
        <authorList>
            <person name="Chen B."/>
            <person name="Zhang M."/>
            <person name="Lin D."/>
            <person name="Ye J."/>
            <person name="Tang K."/>
        </authorList>
    </citation>
    <scope>NUCLEOTIDE SEQUENCE</scope>
    <source>
        <strain evidence="10">TK19036</strain>
    </source>
</reference>
<dbReference type="EC" id="3.2.1.51" evidence="3"/>
<sequence length="458" mass="51427">MKKIAALLLTTTLFINLSCQTNADKEPEENTAKVAVSSPPDDERMDWWRDAGFGMFIHWGLYAIPGGIYQGDTVRGNAEWIMDKLDIPVNEYEQFASQFNPQKFDADAWVSIAKNAGMKYIVITSKHHEGFCLWDSEVTDYDVMDASPFKRDILAELAEACRKQDVKLCFYYSIVDWHHPQAQAPLYPNYNAGQSDSTVYNPEFPEYYENYLKPQIKELLTNYGDIGVVWFDGDWIPDYTTEMGKELYNFIRDIQPDAIVNNRVDKGRTGMSGMNKAGSFAGDFGTPEKEIPDTGMDGVDWESCLTMNNTWGFKSVDHHWKSEEALIQSLVEIVSKGGNLLLNVGPTAEGEIPEPSVERLQAMGAWLKVNGEAIYGAEASPYEKPDWGRYTAKEGVLYAHVFDWPADGKLPLHPDIKAKKVSLLSNPTSTLEFQLAESLVLLPNTAPDEAVSVIKIVL</sequence>
<dbReference type="InterPro" id="IPR000933">
    <property type="entry name" value="Glyco_hydro_29"/>
</dbReference>
<evidence type="ECO:0000256" key="7">
    <source>
        <dbReference type="PIRSR" id="PIRSR001092-1"/>
    </source>
</evidence>
<dbReference type="GO" id="GO:0016139">
    <property type="term" value="P:glycoside catabolic process"/>
    <property type="evidence" value="ECO:0007669"/>
    <property type="project" value="TreeGrafter"/>
</dbReference>
<keyword evidence="5" id="KW-0378">Hydrolase</keyword>
<keyword evidence="4 8" id="KW-0732">Signal</keyword>
<protein>
    <recommendedName>
        <fullName evidence="3">alpha-L-fucosidase</fullName>
        <ecNumber evidence="3">3.2.1.51</ecNumber>
    </recommendedName>
</protein>
<dbReference type="PIRSF" id="PIRSF001092">
    <property type="entry name" value="Alpha-L-fucosidase"/>
    <property type="match status" value="1"/>
</dbReference>
<dbReference type="SMART" id="SM00812">
    <property type="entry name" value="Alpha_L_fucos"/>
    <property type="match status" value="1"/>
</dbReference>
<name>A0AA49GJQ6_9BACT</name>
<comment type="function">
    <text evidence="1">Alpha-L-fucosidase is responsible for hydrolyzing the alpha-1,6-linked fucose joined to the reducing-end N-acetylglucosamine of the carbohydrate moieties of glycoproteins.</text>
</comment>
<dbReference type="EMBL" id="CP120682">
    <property type="protein sequence ID" value="WKN34563.1"/>
    <property type="molecule type" value="Genomic_DNA"/>
</dbReference>
<gene>
    <name evidence="10" type="ORF">K4G66_19500</name>
</gene>
<feature type="domain" description="Glycoside hydrolase family 29 N-terminal" evidence="9">
    <location>
        <begin position="34"/>
        <end position="372"/>
    </location>
</feature>
<dbReference type="InterPro" id="IPR016286">
    <property type="entry name" value="FUC_metazoa-typ"/>
</dbReference>
<dbReference type="PANTHER" id="PTHR10030">
    <property type="entry name" value="ALPHA-L-FUCOSIDASE"/>
    <property type="match status" value="1"/>
</dbReference>
<dbReference type="Pfam" id="PF01120">
    <property type="entry name" value="Alpha_L_fucos"/>
    <property type="match status" value="1"/>
</dbReference>
<comment type="similarity">
    <text evidence="2">Belongs to the glycosyl hydrolase 29 family.</text>
</comment>
<evidence type="ECO:0000256" key="6">
    <source>
        <dbReference type="ARBA" id="ARBA00023295"/>
    </source>
</evidence>
<accession>A0AA49GJQ6</accession>
<dbReference type="PRINTS" id="PR00741">
    <property type="entry name" value="GLHYDRLASE29"/>
</dbReference>
<evidence type="ECO:0000256" key="8">
    <source>
        <dbReference type="SAM" id="SignalP"/>
    </source>
</evidence>